<dbReference type="EMBL" id="QPMM01000001">
    <property type="protein sequence ID" value="RFS26775.1"/>
    <property type="molecule type" value="Genomic_DNA"/>
</dbReference>
<protein>
    <submittedName>
        <fullName evidence="1">DUF1496 domain-containing protein</fullName>
    </submittedName>
</protein>
<sequence length="117" mass="13074">MRILKMSIIGIVTVVIVFVSVRLLSARQQTCDYCYYQNQKYSNGAVSGLNSICSFKCSNGQWQCQGCAAGKPCHNQSLSKTCKPCMFQNMAYSEGAPCSLNSIYYYICHDGNWVKQP</sequence>
<keyword evidence="2" id="KW-1185">Reference proteome</keyword>
<evidence type="ECO:0000313" key="2">
    <source>
        <dbReference type="Proteomes" id="UP000260644"/>
    </source>
</evidence>
<evidence type="ECO:0000313" key="1">
    <source>
        <dbReference type="EMBL" id="RFS26775.1"/>
    </source>
</evidence>
<proteinExistence type="predicted"/>
<organism evidence="1 2">
    <name type="scientific">Chitinophaga silvatica</name>
    <dbReference type="NCBI Taxonomy" id="2282649"/>
    <lineage>
        <taxon>Bacteria</taxon>
        <taxon>Pseudomonadati</taxon>
        <taxon>Bacteroidota</taxon>
        <taxon>Chitinophagia</taxon>
        <taxon>Chitinophagales</taxon>
        <taxon>Chitinophagaceae</taxon>
        <taxon>Chitinophaga</taxon>
    </lineage>
</organism>
<reference evidence="1 2" key="1">
    <citation type="submission" date="2018-07" db="EMBL/GenBank/DDBJ databases">
        <title>Chitinophaga K2CV101002-2 sp. nov., isolated from a monsoon evergreen broad-leaved forest soil.</title>
        <authorList>
            <person name="Lv Y."/>
        </authorList>
    </citation>
    <scope>NUCLEOTIDE SEQUENCE [LARGE SCALE GENOMIC DNA]</scope>
    <source>
        <strain evidence="1 2">GDMCC 1.1288</strain>
    </source>
</reference>
<dbReference type="InterPro" id="IPR009971">
    <property type="entry name" value="DUF1496"/>
</dbReference>
<dbReference type="Pfam" id="PF07383">
    <property type="entry name" value="DUF1496"/>
    <property type="match status" value="1"/>
</dbReference>
<comment type="caution">
    <text evidence="1">The sequence shown here is derived from an EMBL/GenBank/DDBJ whole genome shotgun (WGS) entry which is preliminary data.</text>
</comment>
<dbReference type="Proteomes" id="UP000260644">
    <property type="component" value="Unassembled WGS sequence"/>
</dbReference>
<accession>A0A3E1YH70</accession>
<dbReference type="AlphaFoldDB" id="A0A3E1YH70"/>
<name>A0A3E1YH70_9BACT</name>
<gene>
    <name evidence="1" type="ORF">DVR12_03035</name>
</gene>